<keyword evidence="3" id="KW-0677">Repeat</keyword>
<proteinExistence type="predicted"/>
<feature type="region of interest" description="Disordered" evidence="10">
    <location>
        <begin position="181"/>
        <end position="240"/>
    </location>
</feature>
<protein>
    <recommendedName>
        <fullName evidence="12">B box-type domain-containing protein</fullName>
    </recommendedName>
</protein>
<evidence type="ECO:0000256" key="6">
    <source>
        <dbReference type="ARBA" id="ARBA00023015"/>
    </source>
</evidence>
<keyword evidence="4 9" id="KW-0863">Zinc-finger</keyword>
<evidence type="ECO:0000256" key="4">
    <source>
        <dbReference type="ARBA" id="ARBA00022771"/>
    </source>
</evidence>
<keyword evidence="11" id="KW-0812">Transmembrane</keyword>
<evidence type="ECO:0000256" key="2">
    <source>
        <dbReference type="ARBA" id="ARBA00022723"/>
    </source>
</evidence>
<evidence type="ECO:0000259" key="12">
    <source>
        <dbReference type="PROSITE" id="PS50119"/>
    </source>
</evidence>
<organism evidence="13 14">
    <name type="scientific">Erythranthe guttata</name>
    <name type="common">Yellow monkey flower</name>
    <name type="synonym">Mimulus guttatus</name>
    <dbReference type="NCBI Taxonomy" id="4155"/>
    <lineage>
        <taxon>Eukaryota</taxon>
        <taxon>Viridiplantae</taxon>
        <taxon>Streptophyta</taxon>
        <taxon>Embryophyta</taxon>
        <taxon>Tracheophyta</taxon>
        <taxon>Spermatophyta</taxon>
        <taxon>Magnoliopsida</taxon>
        <taxon>eudicotyledons</taxon>
        <taxon>Gunneridae</taxon>
        <taxon>Pentapetalae</taxon>
        <taxon>asterids</taxon>
        <taxon>lamiids</taxon>
        <taxon>Lamiales</taxon>
        <taxon>Phrymaceae</taxon>
        <taxon>Erythranthe</taxon>
    </lineage>
</organism>
<feature type="domain" description="B box-type" evidence="12">
    <location>
        <begin position="67"/>
        <end position="114"/>
    </location>
</feature>
<evidence type="ECO:0000313" key="13">
    <source>
        <dbReference type="EMBL" id="EYU37841.1"/>
    </source>
</evidence>
<dbReference type="InterPro" id="IPR051979">
    <property type="entry name" value="B-box_zinc_finger"/>
</dbReference>
<evidence type="ECO:0000313" key="14">
    <source>
        <dbReference type="Proteomes" id="UP000030748"/>
    </source>
</evidence>
<dbReference type="GO" id="GO:0005634">
    <property type="term" value="C:nucleus"/>
    <property type="evidence" value="ECO:0000318"/>
    <property type="project" value="GO_Central"/>
</dbReference>
<evidence type="ECO:0000256" key="1">
    <source>
        <dbReference type="ARBA" id="ARBA00004123"/>
    </source>
</evidence>
<dbReference type="PROSITE" id="PS50119">
    <property type="entry name" value="ZF_BBOX"/>
    <property type="match status" value="2"/>
</dbReference>
<keyword evidence="7" id="KW-0804">Transcription</keyword>
<dbReference type="FunFam" id="3.30.160.60:FF:000856">
    <property type="entry name" value="B-box zinc finger protein 21"/>
    <property type="match status" value="1"/>
</dbReference>
<dbReference type="InterPro" id="IPR000315">
    <property type="entry name" value="Znf_B-box"/>
</dbReference>
<keyword evidence="14" id="KW-1185">Reference proteome</keyword>
<dbReference type="Gene3D" id="3.30.160.60">
    <property type="entry name" value="Classic Zinc Finger"/>
    <property type="match status" value="1"/>
</dbReference>
<feature type="compositionally biased region" description="Polar residues" evidence="10">
    <location>
        <begin position="219"/>
        <end position="230"/>
    </location>
</feature>
<evidence type="ECO:0000256" key="8">
    <source>
        <dbReference type="ARBA" id="ARBA00023242"/>
    </source>
</evidence>
<keyword evidence="2" id="KW-0479">Metal-binding</keyword>
<evidence type="ECO:0000256" key="3">
    <source>
        <dbReference type="ARBA" id="ARBA00022737"/>
    </source>
</evidence>
<dbReference type="AlphaFoldDB" id="A0A022RC64"/>
<evidence type="ECO:0000256" key="7">
    <source>
        <dbReference type="ARBA" id="ARBA00023163"/>
    </source>
</evidence>
<evidence type="ECO:0000256" key="9">
    <source>
        <dbReference type="PROSITE-ProRule" id="PRU00024"/>
    </source>
</evidence>
<keyword evidence="8" id="KW-0539">Nucleus</keyword>
<keyword evidence="11" id="KW-0472">Membrane</keyword>
<dbReference type="InterPro" id="IPR049808">
    <property type="entry name" value="CONSTANS-like_Bbox1"/>
</dbReference>
<evidence type="ECO:0000256" key="10">
    <source>
        <dbReference type="SAM" id="MobiDB-lite"/>
    </source>
</evidence>
<evidence type="ECO:0000256" key="5">
    <source>
        <dbReference type="ARBA" id="ARBA00022833"/>
    </source>
</evidence>
<dbReference type="Pfam" id="PF00643">
    <property type="entry name" value="zf-B_box"/>
    <property type="match status" value="2"/>
</dbReference>
<dbReference type="PANTHER" id="PTHR31832:SF87">
    <property type="entry name" value="B-BOX ZINC FINGER PROTEIN 20"/>
    <property type="match status" value="1"/>
</dbReference>
<feature type="transmembrane region" description="Helical" evidence="11">
    <location>
        <begin position="16"/>
        <end position="37"/>
    </location>
</feature>
<dbReference type="GO" id="GO:0009640">
    <property type="term" value="P:photomorphogenesis"/>
    <property type="evidence" value="ECO:0000318"/>
    <property type="project" value="GO_Central"/>
</dbReference>
<evidence type="ECO:0000256" key="11">
    <source>
        <dbReference type="SAM" id="Phobius"/>
    </source>
</evidence>
<feature type="domain" description="B box-type" evidence="12">
    <location>
        <begin position="120"/>
        <end position="167"/>
    </location>
</feature>
<dbReference type="CDD" id="cd19821">
    <property type="entry name" value="Bbox1_BBX-like"/>
    <property type="match status" value="2"/>
</dbReference>
<dbReference type="GO" id="GO:0006355">
    <property type="term" value="P:regulation of DNA-templated transcription"/>
    <property type="evidence" value="ECO:0000318"/>
    <property type="project" value="GO_Central"/>
</dbReference>
<dbReference type="PANTHER" id="PTHR31832">
    <property type="entry name" value="B-BOX ZINC FINGER PROTEIN 22"/>
    <property type="match status" value="1"/>
</dbReference>
<sequence>MHPCSRSTSHFQTNKITNLLFILSLNIVLLLTYSFFFHTRTQKCTKKSTSKKRSKSNTDTHTQGVKGMKIQCDVCGKEAAAVFCTADEAALCLSCDNRVHNANKLASKHPRFSILNPQYKESPQCDICQERQALLFCQEDRALLCRECDIPIHRANELTKKHNRFLLTGVKLSAAASSYQAAATSSTESRSEKKNKMSAANEVNYMPSSTANCSESSSNPMGYNESNQVMSEQQSDSTSSISEYLMETLPGWHVEDLLDPSTHYGFLR</sequence>
<dbReference type="EMBL" id="KI630513">
    <property type="protein sequence ID" value="EYU37841.1"/>
    <property type="molecule type" value="Genomic_DNA"/>
</dbReference>
<reference evidence="13 14" key="1">
    <citation type="journal article" date="2013" name="Proc. Natl. Acad. Sci. U.S.A.">
        <title>Fine-scale variation in meiotic recombination in Mimulus inferred from population shotgun sequencing.</title>
        <authorList>
            <person name="Hellsten U."/>
            <person name="Wright K.M."/>
            <person name="Jenkins J."/>
            <person name="Shu S."/>
            <person name="Yuan Y."/>
            <person name="Wessler S.R."/>
            <person name="Schmutz J."/>
            <person name="Willis J.H."/>
            <person name="Rokhsar D.S."/>
        </authorList>
    </citation>
    <scope>NUCLEOTIDE SEQUENCE [LARGE SCALE GENOMIC DNA]</scope>
    <source>
        <strain evidence="14">cv. DUN x IM62</strain>
    </source>
</reference>
<keyword evidence="5" id="KW-0862">Zinc</keyword>
<keyword evidence="6" id="KW-0805">Transcription regulation</keyword>
<keyword evidence="11" id="KW-1133">Transmembrane helix</keyword>
<gene>
    <name evidence="13" type="ORF">MIMGU_mgv1a011874mg</name>
</gene>
<feature type="compositionally biased region" description="Low complexity" evidence="10">
    <location>
        <begin position="208"/>
        <end position="218"/>
    </location>
</feature>
<dbReference type="GO" id="GO:0008270">
    <property type="term" value="F:zinc ion binding"/>
    <property type="evidence" value="ECO:0007669"/>
    <property type="project" value="UniProtKB-KW"/>
</dbReference>
<comment type="subcellular location">
    <subcellularLocation>
        <location evidence="1">Nucleus</location>
    </subcellularLocation>
</comment>
<name>A0A022RC64_ERYGU</name>
<dbReference type="GO" id="GO:0000976">
    <property type="term" value="F:transcription cis-regulatory region binding"/>
    <property type="evidence" value="ECO:0007669"/>
    <property type="project" value="UniProtKB-ARBA"/>
</dbReference>
<dbReference type="SMART" id="SM00336">
    <property type="entry name" value="BBOX"/>
    <property type="match status" value="2"/>
</dbReference>
<dbReference type="eggNOG" id="ENOG502SIK4">
    <property type="taxonomic scope" value="Eukaryota"/>
</dbReference>
<accession>A0A022RC64</accession>
<feature type="compositionally biased region" description="Low complexity" evidence="10">
    <location>
        <begin position="231"/>
        <end position="240"/>
    </location>
</feature>
<dbReference type="Proteomes" id="UP000030748">
    <property type="component" value="Unassembled WGS sequence"/>
</dbReference>